<organism evidence="1 2">
    <name type="scientific">Desulfonema magnum</name>
    <dbReference type="NCBI Taxonomy" id="45655"/>
    <lineage>
        <taxon>Bacteria</taxon>
        <taxon>Pseudomonadati</taxon>
        <taxon>Thermodesulfobacteriota</taxon>
        <taxon>Desulfobacteria</taxon>
        <taxon>Desulfobacterales</taxon>
        <taxon>Desulfococcaceae</taxon>
        <taxon>Desulfonema</taxon>
    </lineage>
</organism>
<keyword evidence="2" id="KW-1185">Reference proteome</keyword>
<name>A0A975GQE6_9BACT</name>
<evidence type="ECO:0000313" key="2">
    <source>
        <dbReference type="Proteomes" id="UP000663722"/>
    </source>
</evidence>
<protein>
    <submittedName>
        <fullName evidence="1">Uncharacterized protein</fullName>
    </submittedName>
</protein>
<reference evidence="1" key="1">
    <citation type="journal article" date="2021" name="Microb. Physiol.">
        <title>Proteogenomic Insights into the Physiology of Marine, Sulfate-Reducing, Filamentous Desulfonema limicola and Desulfonema magnum.</title>
        <authorList>
            <person name="Schnaars V."/>
            <person name="Wohlbrand L."/>
            <person name="Scheve S."/>
            <person name="Hinrichs C."/>
            <person name="Reinhardt R."/>
            <person name="Rabus R."/>
        </authorList>
    </citation>
    <scope>NUCLEOTIDE SEQUENCE</scope>
    <source>
        <strain evidence="1">4be13</strain>
    </source>
</reference>
<proteinExistence type="predicted"/>
<dbReference type="AlphaFoldDB" id="A0A975GQE6"/>
<gene>
    <name evidence="1" type="ORF">dnm_058610</name>
</gene>
<dbReference type="EMBL" id="CP061800">
    <property type="protein sequence ID" value="QTA89804.1"/>
    <property type="molecule type" value="Genomic_DNA"/>
</dbReference>
<sequence length="44" mass="4697">MKIVRSSANKLPGYFQHTEKVRSSAKFIVPPLGGVTPPKGGTTN</sequence>
<dbReference type="Proteomes" id="UP000663722">
    <property type="component" value="Chromosome"/>
</dbReference>
<evidence type="ECO:0000313" key="1">
    <source>
        <dbReference type="EMBL" id="QTA89804.1"/>
    </source>
</evidence>
<dbReference type="KEGG" id="dmm:dnm_058610"/>
<accession>A0A975GQE6</accession>